<dbReference type="HOGENOM" id="CLU_016047_0_2_9"/>
<evidence type="ECO:0000256" key="1">
    <source>
        <dbReference type="ARBA" id="ARBA00004651"/>
    </source>
</evidence>
<keyword evidence="6 7" id="KW-0472">Membrane</keyword>
<dbReference type="Proteomes" id="UP000032431">
    <property type="component" value="Chromosome I"/>
</dbReference>
<keyword evidence="5 7" id="KW-1133">Transmembrane helix</keyword>
<feature type="transmembrane region" description="Helical" evidence="7">
    <location>
        <begin position="266"/>
        <end position="286"/>
    </location>
</feature>
<accession>A0A078KU79</accession>
<dbReference type="EMBL" id="LM995447">
    <property type="protein sequence ID" value="CDZ24725.1"/>
    <property type="molecule type" value="Genomic_DNA"/>
</dbReference>
<organism evidence="9 10">
    <name type="scientific">[Clostridium] cellulosi</name>
    <dbReference type="NCBI Taxonomy" id="29343"/>
    <lineage>
        <taxon>Bacteria</taxon>
        <taxon>Bacillati</taxon>
        <taxon>Bacillota</taxon>
        <taxon>Clostridia</taxon>
        <taxon>Eubacteriales</taxon>
        <taxon>Oscillospiraceae</taxon>
        <taxon>Oscillospiraceae incertae sedis</taxon>
    </lineage>
</organism>
<dbReference type="SUPFAM" id="SSF161098">
    <property type="entry name" value="MetI-like"/>
    <property type="match status" value="1"/>
</dbReference>
<feature type="transmembrane region" description="Helical" evidence="7">
    <location>
        <begin position="112"/>
        <end position="132"/>
    </location>
</feature>
<keyword evidence="10" id="KW-1185">Reference proteome</keyword>
<comment type="similarity">
    <text evidence="7">Belongs to the binding-protein-dependent transport system permease family.</text>
</comment>
<evidence type="ECO:0000256" key="2">
    <source>
        <dbReference type="ARBA" id="ARBA00022448"/>
    </source>
</evidence>
<dbReference type="PANTHER" id="PTHR30193">
    <property type="entry name" value="ABC TRANSPORTER PERMEASE PROTEIN"/>
    <property type="match status" value="1"/>
</dbReference>
<dbReference type="CDD" id="cd06261">
    <property type="entry name" value="TM_PBP2"/>
    <property type="match status" value="1"/>
</dbReference>
<protein>
    <submittedName>
        <fullName evidence="9">Putative ABC transporter permease protein YesP</fullName>
    </submittedName>
</protein>
<feature type="transmembrane region" description="Helical" evidence="7">
    <location>
        <begin position="79"/>
        <end position="100"/>
    </location>
</feature>
<dbReference type="STRING" id="29343.CCDG5_1617"/>
<name>A0A078KU79_9FIRM</name>
<dbReference type="Gene3D" id="1.10.3720.10">
    <property type="entry name" value="MetI-like"/>
    <property type="match status" value="1"/>
</dbReference>
<dbReference type="AlphaFoldDB" id="A0A078KU79"/>
<feature type="transmembrane region" description="Helical" evidence="7">
    <location>
        <begin position="205"/>
        <end position="233"/>
    </location>
</feature>
<dbReference type="InterPro" id="IPR051393">
    <property type="entry name" value="ABC_transporter_permease"/>
</dbReference>
<gene>
    <name evidence="9" type="primary">yesP</name>
    <name evidence="9" type="ORF">CCDG5_1617</name>
</gene>
<evidence type="ECO:0000313" key="10">
    <source>
        <dbReference type="Proteomes" id="UP000032431"/>
    </source>
</evidence>
<sequence length="298" mass="33705">MKRNKLTKTELRSAINFYAYISPWLIGFIVLTAYPMVASLYLSFTNSDMGEKADFIGLQNFIHAFTEDQQFLISFKNTLVYVLLFVPSSLIISFLIGWLLSRNIKGLGFFRTVFYLPYITSGVAVTILWGWIFNGNYGLINYLLSLIGIKGPDWLGNSHTALYCIVVMSLWSIGNNIIIMLAGIQDIPKSYYESAEIDGASTLRQVFSITIPLLTPTIYFNLIISIIGAFQIFNQPYILTKGGPVDATRTVAMVIFQNAFQYSRMGYASCVAWCLFVVIMVITVIIQQSSKKWVFYDN</sequence>
<keyword evidence="3" id="KW-1003">Cell membrane</keyword>
<evidence type="ECO:0000259" key="8">
    <source>
        <dbReference type="PROSITE" id="PS50928"/>
    </source>
</evidence>
<proteinExistence type="inferred from homology"/>
<dbReference type="Pfam" id="PF00528">
    <property type="entry name" value="BPD_transp_1"/>
    <property type="match status" value="1"/>
</dbReference>
<dbReference type="KEGG" id="ccel:CCDG5_1617"/>
<dbReference type="SUPFAM" id="SSF160964">
    <property type="entry name" value="MalF N-terminal region-like"/>
    <property type="match status" value="1"/>
</dbReference>
<dbReference type="GO" id="GO:0055085">
    <property type="term" value="P:transmembrane transport"/>
    <property type="evidence" value="ECO:0007669"/>
    <property type="project" value="InterPro"/>
</dbReference>
<comment type="subcellular location">
    <subcellularLocation>
        <location evidence="1 7">Cell membrane</location>
        <topology evidence="1 7">Multi-pass membrane protein</topology>
    </subcellularLocation>
</comment>
<dbReference type="OrthoDB" id="367897at2"/>
<dbReference type="GO" id="GO:0005886">
    <property type="term" value="C:plasma membrane"/>
    <property type="evidence" value="ECO:0007669"/>
    <property type="project" value="UniProtKB-SubCell"/>
</dbReference>
<feature type="transmembrane region" description="Helical" evidence="7">
    <location>
        <begin position="160"/>
        <end position="184"/>
    </location>
</feature>
<reference evidence="10" key="1">
    <citation type="submission" date="2014-07" db="EMBL/GenBank/DDBJ databases">
        <authorList>
            <person name="Wibberg D."/>
        </authorList>
    </citation>
    <scope>NUCLEOTIDE SEQUENCE [LARGE SCALE GENOMIC DNA]</scope>
    <source>
        <strain evidence="10">DG5</strain>
    </source>
</reference>
<keyword evidence="2 7" id="KW-0813">Transport</keyword>
<evidence type="ECO:0000256" key="7">
    <source>
        <dbReference type="RuleBase" id="RU363032"/>
    </source>
</evidence>
<evidence type="ECO:0000256" key="6">
    <source>
        <dbReference type="ARBA" id="ARBA00023136"/>
    </source>
</evidence>
<evidence type="ECO:0000313" key="9">
    <source>
        <dbReference type="EMBL" id="CDZ24725.1"/>
    </source>
</evidence>
<dbReference type="PATRIC" id="fig|29343.3.peg.1702"/>
<keyword evidence="4 7" id="KW-0812">Transmembrane</keyword>
<evidence type="ECO:0000256" key="4">
    <source>
        <dbReference type="ARBA" id="ARBA00022692"/>
    </source>
</evidence>
<dbReference type="InterPro" id="IPR000515">
    <property type="entry name" value="MetI-like"/>
</dbReference>
<feature type="transmembrane region" description="Helical" evidence="7">
    <location>
        <begin position="21"/>
        <end position="42"/>
    </location>
</feature>
<dbReference type="PROSITE" id="PS50928">
    <property type="entry name" value="ABC_TM1"/>
    <property type="match status" value="1"/>
</dbReference>
<dbReference type="InterPro" id="IPR035906">
    <property type="entry name" value="MetI-like_sf"/>
</dbReference>
<evidence type="ECO:0000256" key="5">
    <source>
        <dbReference type="ARBA" id="ARBA00022989"/>
    </source>
</evidence>
<feature type="domain" description="ABC transmembrane type-1" evidence="8">
    <location>
        <begin position="75"/>
        <end position="286"/>
    </location>
</feature>
<evidence type="ECO:0000256" key="3">
    <source>
        <dbReference type="ARBA" id="ARBA00022475"/>
    </source>
</evidence>
<dbReference type="PANTHER" id="PTHR30193:SF37">
    <property type="entry name" value="INNER MEMBRANE ABC TRANSPORTER PERMEASE PROTEIN YCJO"/>
    <property type="match status" value="1"/>
</dbReference>